<evidence type="ECO:0000313" key="1">
    <source>
        <dbReference type="EMBL" id="MBR0799863.1"/>
    </source>
</evidence>
<comment type="caution">
    <text evidence="1">The sequence shown here is derived from an EMBL/GenBank/DDBJ whole genome shotgun (WGS) entry which is preliminary data.</text>
</comment>
<evidence type="ECO:0000313" key="2">
    <source>
        <dbReference type="Proteomes" id="UP001315278"/>
    </source>
</evidence>
<dbReference type="Proteomes" id="UP001315278">
    <property type="component" value="Unassembled WGS sequence"/>
</dbReference>
<dbReference type="RefSeq" id="WP_212494494.1">
    <property type="nucleotide sequence ID" value="NZ_JAFCJH010000044.1"/>
</dbReference>
<sequence>LRLGPPFFEIFSFANSAQVSGGCTVGHQDPVAVATINHHRQVLIEKGSSIEFVAKLAAPCEQVERDVAGR</sequence>
<accession>A0ABS5FSR2</accession>
<name>A0ABS5FSR2_9BRAD</name>
<dbReference type="EMBL" id="JAFCJH010000044">
    <property type="protein sequence ID" value="MBR0799863.1"/>
    <property type="molecule type" value="Genomic_DNA"/>
</dbReference>
<organism evidence="1 2">
    <name type="scientific">Bradyrhizobium jicamae</name>
    <dbReference type="NCBI Taxonomy" id="280332"/>
    <lineage>
        <taxon>Bacteria</taxon>
        <taxon>Pseudomonadati</taxon>
        <taxon>Pseudomonadota</taxon>
        <taxon>Alphaproteobacteria</taxon>
        <taxon>Hyphomicrobiales</taxon>
        <taxon>Nitrobacteraceae</taxon>
        <taxon>Bradyrhizobium</taxon>
    </lineage>
</organism>
<gene>
    <name evidence="1" type="ORF">JQ615_31305</name>
</gene>
<proteinExistence type="predicted"/>
<protein>
    <submittedName>
        <fullName evidence="1">Uncharacterized protein</fullName>
    </submittedName>
</protein>
<feature type="non-terminal residue" evidence="1">
    <location>
        <position position="1"/>
    </location>
</feature>
<reference evidence="2" key="1">
    <citation type="journal article" date="2021" name="ISME J.">
        <title>Evolutionary origin and ecological implication of a unique nif island in free-living Bradyrhizobium lineages.</title>
        <authorList>
            <person name="Tao J."/>
        </authorList>
    </citation>
    <scope>NUCLEOTIDE SEQUENCE [LARGE SCALE GENOMIC DNA]</scope>
    <source>
        <strain evidence="2">SZCCT0434</strain>
    </source>
</reference>
<keyword evidence="2" id="KW-1185">Reference proteome</keyword>